<dbReference type="AlphaFoldDB" id="A0A2U1P3E8"/>
<dbReference type="EMBL" id="PKPP01001743">
    <property type="protein sequence ID" value="PWA80286.1"/>
    <property type="molecule type" value="Genomic_DNA"/>
</dbReference>
<sequence length="107" mass="11991">MYYELGPDDPPYTAKFYDCHGAEEPEAPGCTTNLHISYSDARKTVESMMLRYKQKGQNPNHNDGDREKKDKGKDGKNIGLSYPNVPPGLVYAPQMFSDENPNACSIM</sequence>
<evidence type="ECO:0000256" key="1">
    <source>
        <dbReference type="SAM" id="MobiDB-lite"/>
    </source>
</evidence>
<protein>
    <submittedName>
        <fullName evidence="2">Uncharacterized protein</fullName>
    </submittedName>
</protein>
<feature type="compositionally biased region" description="Basic and acidic residues" evidence="1">
    <location>
        <begin position="62"/>
        <end position="76"/>
    </location>
</feature>
<proteinExistence type="predicted"/>
<reference evidence="2 3" key="1">
    <citation type="journal article" date="2018" name="Mol. Plant">
        <title>The genome of Artemisia annua provides insight into the evolution of Asteraceae family and artemisinin biosynthesis.</title>
        <authorList>
            <person name="Shen Q."/>
            <person name="Zhang L."/>
            <person name="Liao Z."/>
            <person name="Wang S."/>
            <person name="Yan T."/>
            <person name="Shi P."/>
            <person name="Liu M."/>
            <person name="Fu X."/>
            <person name="Pan Q."/>
            <person name="Wang Y."/>
            <person name="Lv Z."/>
            <person name="Lu X."/>
            <person name="Zhang F."/>
            <person name="Jiang W."/>
            <person name="Ma Y."/>
            <person name="Chen M."/>
            <person name="Hao X."/>
            <person name="Li L."/>
            <person name="Tang Y."/>
            <person name="Lv G."/>
            <person name="Zhou Y."/>
            <person name="Sun X."/>
            <person name="Brodelius P.E."/>
            <person name="Rose J.K.C."/>
            <person name="Tang K."/>
        </authorList>
    </citation>
    <scope>NUCLEOTIDE SEQUENCE [LARGE SCALE GENOMIC DNA]</scope>
    <source>
        <strain evidence="3">cv. Huhao1</strain>
        <tissue evidence="2">Leaf</tissue>
    </source>
</reference>
<name>A0A2U1P3E8_ARTAN</name>
<organism evidence="2 3">
    <name type="scientific">Artemisia annua</name>
    <name type="common">Sweet wormwood</name>
    <dbReference type="NCBI Taxonomy" id="35608"/>
    <lineage>
        <taxon>Eukaryota</taxon>
        <taxon>Viridiplantae</taxon>
        <taxon>Streptophyta</taxon>
        <taxon>Embryophyta</taxon>
        <taxon>Tracheophyta</taxon>
        <taxon>Spermatophyta</taxon>
        <taxon>Magnoliopsida</taxon>
        <taxon>eudicotyledons</taxon>
        <taxon>Gunneridae</taxon>
        <taxon>Pentapetalae</taxon>
        <taxon>asterids</taxon>
        <taxon>campanulids</taxon>
        <taxon>Asterales</taxon>
        <taxon>Asteraceae</taxon>
        <taxon>Asteroideae</taxon>
        <taxon>Anthemideae</taxon>
        <taxon>Artemisiinae</taxon>
        <taxon>Artemisia</taxon>
    </lineage>
</organism>
<dbReference type="OrthoDB" id="73371at2759"/>
<gene>
    <name evidence="2" type="ORF">CTI12_AA199760</name>
</gene>
<feature type="region of interest" description="Disordered" evidence="1">
    <location>
        <begin position="53"/>
        <end position="80"/>
    </location>
</feature>
<comment type="caution">
    <text evidence="2">The sequence shown here is derived from an EMBL/GenBank/DDBJ whole genome shotgun (WGS) entry which is preliminary data.</text>
</comment>
<evidence type="ECO:0000313" key="2">
    <source>
        <dbReference type="EMBL" id="PWA80286.1"/>
    </source>
</evidence>
<keyword evidence="3" id="KW-1185">Reference proteome</keyword>
<dbReference type="STRING" id="35608.A0A2U1P3E8"/>
<evidence type="ECO:0000313" key="3">
    <source>
        <dbReference type="Proteomes" id="UP000245207"/>
    </source>
</evidence>
<accession>A0A2U1P3E8</accession>
<dbReference type="Proteomes" id="UP000245207">
    <property type="component" value="Unassembled WGS sequence"/>
</dbReference>